<evidence type="ECO:0008006" key="8">
    <source>
        <dbReference type="Google" id="ProtNLM"/>
    </source>
</evidence>
<reference evidence="7" key="1">
    <citation type="submission" date="2019-08" db="EMBL/GenBank/DDBJ databases">
        <authorList>
            <person name="Kucharzyk K."/>
            <person name="Murdoch R.W."/>
            <person name="Higgins S."/>
            <person name="Loffler F."/>
        </authorList>
    </citation>
    <scope>NUCLEOTIDE SEQUENCE</scope>
</reference>
<comment type="caution">
    <text evidence="7">The sequence shown here is derived from an EMBL/GenBank/DDBJ whole genome shotgun (WGS) entry which is preliminary data.</text>
</comment>
<evidence type="ECO:0000256" key="5">
    <source>
        <dbReference type="ARBA" id="ARBA00023136"/>
    </source>
</evidence>
<dbReference type="PANTHER" id="PTHR30569:SF0">
    <property type="entry name" value="CYTOSINE PERMEASE"/>
    <property type="match status" value="1"/>
</dbReference>
<feature type="transmembrane region" description="Helical" evidence="6">
    <location>
        <begin position="132"/>
        <end position="153"/>
    </location>
</feature>
<feature type="transmembrane region" description="Helical" evidence="6">
    <location>
        <begin position="187"/>
        <end position="208"/>
    </location>
</feature>
<dbReference type="GO" id="GO:0015209">
    <property type="term" value="F:cytosine transmembrane transporter activity"/>
    <property type="evidence" value="ECO:0007669"/>
    <property type="project" value="InterPro"/>
</dbReference>
<dbReference type="EMBL" id="VSSQ01048184">
    <property type="protein sequence ID" value="MPN02230.1"/>
    <property type="molecule type" value="Genomic_DNA"/>
</dbReference>
<dbReference type="InterPro" id="IPR030191">
    <property type="entry name" value="CodB"/>
</dbReference>
<feature type="transmembrane region" description="Helical" evidence="6">
    <location>
        <begin position="165"/>
        <end position="181"/>
    </location>
</feature>
<keyword evidence="5 6" id="KW-0472">Membrane</keyword>
<feature type="transmembrane region" description="Helical" evidence="6">
    <location>
        <begin position="61"/>
        <end position="88"/>
    </location>
</feature>
<keyword evidence="4 6" id="KW-1133">Transmembrane helix</keyword>
<evidence type="ECO:0000256" key="6">
    <source>
        <dbReference type="SAM" id="Phobius"/>
    </source>
</evidence>
<evidence type="ECO:0000256" key="2">
    <source>
        <dbReference type="ARBA" id="ARBA00008974"/>
    </source>
</evidence>
<organism evidence="7">
    <name type="scientific">bioreactor metagenome</name>
    <dbReference type="NCBI Taxonomy" id="1076179"/>
    <lineage>
        <taxon>unclassified sequences</taxon>
        <taxon>metagenomes</taxon>
        <taxon>ecological metagenomes</taxon>
    </lineage>
</organism>
<sequence>MAVELSAAMPLSWLPLISDYTRNAKKPFPSTVMSALCYFIGSSWMYAIGLGAAIYAGTSDIAQILTTAGLGAAAMIIVLLSTVTTTFLDAYSAGVSSANISGKINEKWAAIIVCVGGILIAILTPIEQFENFLYLIGSVFAPMIAILITDYFILKKREAKEGINWVNIVLWVAGFVLYRLFMSVDTVIGSTLPVMVIIGIVCILVNGGKNICSKKSWKM</sequence>
<evidence type="ECO:0000256" key="4">
    <source>
        <dbReference type="ARBA" id="ARBA00022989"/>
    </source>
</evidence>
<protein>
    <recommendedName>
        <fullName evidence="8">Cytosine permease</fullName>
    </recommendedName>
</protein>
<proteinExistence type="inferred from homology"/>
<evidence type="ECO:0000256" key="1">
    <source>
        <dbReference type="ARBA" id="ARBA00004141"/>
    </source>
</evidence>
<dbReference type="Pfam" id="PF02133">
    <property type="entry name" value="Transp_cyt_pur"/>
    <property type="match status" value="1"/>
</dbReference>
<comment type="similarity">
    <text evidence="2">Belongs to the purine-cytosine permease (2.A.39) family.</text>
</comment>
<dbReference type="GO" id="GO:0005886">
    <property type="term" value="C:plasma membrane"/>
    <property type="evidence" value="ECO:0007669"/>
    <property type="project" value="TreeGrafter"/>
</dbReference>
<keyword evidence="3 6" id="KW-0812">Transmembrane</keyword>
<comment type="subcellular location">
    <subcellularLocation>
        <location evidence="1">Membrane</location>
        <topology evidence="1">Multi-pass membrane protein</topology>
    </subcellularLocation>
</comment>
<evidence type="ECO:0000313" key="7">
    <source>
        <dbReference type="EMBL" id="MPN02230.1"/>
    </source>
</evidence>
<feature type="transmembrane region" description="Helical" evidence="6">
    <location>
        <begin position="35"/>
        <end position="55"/>
    </location>
</feature>
<evidence type="ECO:0000256" key="3">
    <source>
        <dbReference type="ARBA" id="ARBA00022692"/>
    </source>
</evidence>
<feature type="transmembrane region" description="Helical" evidence="6">
    <location>
        <begin position="108"/>
        <end position="126"/>
    </location>
</feature>
<dbReference type="InterPro" id="IPR001248">
    <property type="entry name" value="Pur-cyt_permease"/>
</dbReference>
<dbReference type="PANTHER" id="PTHR30569">
    <property type="entry name" value="CYTOSINE TRANSPORTER CODB"/>
    <property type="match status" value="1"/>
</dbReference>
<gene>
    <name evidence="7" type="ORF">SDC9_149444</name>
</gene>
<dbReference type="Gene3D" id="1.10.4160.10">
    <property type="entry name" value="Hydantoin permease"/>
    <property type="match status" value="1"/>
</dbReference>
<name>A0A645ELL0_9ZZZZ</name>
<dbReference type="AlphaFoldDB" id="A0A645ELL0"/>
<accession>A0A645ELL0</accession>